<accession>A0A9X3IRW4</accession>
<name>A0A9X3IRW4_9GAMM</name>
<dbReference type="InterPro" id="IPR004596">
    <property type="entry name" value="Cell_div_suppressor_SulA"/>
</dbReference>
<dbReference type="PIRSF" id="PIRSF003093">
    <property type="entry name" value="SulA"/>
    <property type="match status" value="1"/>
</dbReference>
<dbReference type="Gene3D" id="3.40.50.300">
    <property type="entry name" value="P-loop containing nucleotide triphosphate hydrolases"/>
    <property type="match status" value="1"/>
</dbReference>
<proteinExistence type="predicted"/>
<evidence type="ECO:0000313" key="1">
    <source>
        <dbReference type="EMBL" id="MCY0964655.1"/>
    </source>
</evidence>
<dbReference type="AlphaFoldDB" id="A0A9X3IRW4"/>
<sequence>MRQFSLSVNQQPALTLSSQQTLPGRHGVTPSASGSLTEIIISEAGAIQPLHLLPLLAECNRQQRWLMWLSPERPMNKQWLTSMNMQEVPVLHVELCNLRQLELCKKVLGSGNSHVIIEWQGRINNSERQQIRQAALSSNSHVVLVRQDPGFDA</sequence>
<gene>
    <name evidence="1" type="ORF">OUO13_05620</name>
</gene>
<dbReference type="RefSeq" id="WP_283172868.1">
    <property type="nucleotide sequence ID" value="NZ_JAPNOA010000018.1"/>
</dbReference>
<dbReference type="SUPFAM" id="SSF52540">
    <property type="entry name" value="P-loop containing nucleoside triphosphate hydrolases"/>
    <property type="match status" value="1"/>
</dbReference>
<dbReference type="GO" id="GO:0051782">
    <property type="term" value="P:negative regulation of cell division"/>
    <property type="evidence" value="ECO:0007669"/>
    <property type="project" value="InterPro"/>
</dbReference>
<reference evidence="1" key="1">
    <citation type="submission" date="2022-11" db="EMBL/GenBank/DDBJ databases">
        <title>Parathalassolutuus dongxingensis gen. nov., sp. nov., a novel member of family Oceanospirillaceae isolated from a coastal shrimp pond in Guangxi, China.</title>
        <authorList>
            <person name="Chen H."/>
        </authorList>
    </citation>
    <scope>NUCLEOTIDE SEQUENCE</scope>
    <source>
        <strain evidence="1">G-43</strain>
    </source>
</reference>
<dbReference type="GO" id="GO:0009432">
    <property type="term" value="P:SOS response"/>
    <property type="evidence" value="ECO:0007669"/>
    <property type="project" value="InterPro"/>
</dbReference>
<comment type="caution">
    <text evidence="1">The sequence shown here is derived from an EMBL/GenBank/DDBJ whole genome shotgun (WGS) entry which is preliminary data.</text>
</comment>
<organism evidence="1 2">
    <name type="scientific">Parathalassolituus penaei</name>
    <dbReference type="NCBI Taxonomy" id="2997323"/>
    <lineage>
        <taxon>Bacteria</taxon>
        <taxon>Pseudomonadati</taxon>
        <taxon>Pseudomonadota</taxon>
        <taxon>Gammaproteobacteria</taxon>
        <taxon>Oceanospirillales</taxon>
        <taxon>Oceanospirillaceae</taxon>
        <taxon>Parathalassolituus</taxon>
    </lineage>
</organism>
<dbReference type="EMBL" id="JAPNOA010000018">
    <property type="protein sequence ID" value="MCY0964655.1"/>
    <property type="molecule type" value="Genomic_DNA"/>
</dbReference>
<dbReference type="InterPro" id="IPR027417">
    <property type="entry name" value="P-loop_NTPase"/>
</dbReference>
<evidence type="ECO:0000313" key="2">
    <source>
        <dbReference type="Proteomes" id="UP001150830"/>
    </source>
</evidence>
<dbReference type="Pfam" id="PF03846">
    <property type="entry name" value="SulA"/>
    <property type="match status" value="1"/>
</dbReference>
<dbReference type="Proteomes" id="UP001150830">
    <property type="component" value="Unassembled WGS sequence"/>
</dbReference>
<protein>
    <submittedName>
        <fullName evidence="1">SulA-like leucine-rich domain-containing protein</fullName>
    </submittedName>
</protein>
<keyword evidence="2" id="KW-1185">Reference proteome</keyword>